<dbReference type="AlphaFoldDB" id="A0A3N2BEA9"/>
<dbReference type="Gene3D" id="3.40.50.150">
    <property type="entry name" value="Vaccinia Virus protein VP39"/>
    <property type="match status" value="1"/>
</dbReference>
<proteinExistence type="predicted"/>
<dbReference type="Pfam" id="PF13649">
    <property type="entry name" value="Methyltransf_25"/>
    <property type="match status" value="1"/>
</dbReference>
<dbReference type="GO" id="GO:0008168">
    <property type="term" value="F:methyltransferase activity"/>
    <property type="evidence" value="ECO:0007669"/>
    <property type="project" value="UniProtKB-KW"/>
</dbReference>
<dbReference type="InterPro" id="IPR029063">
    <property type="entry name" value="SAM-dependent_MTases_sf"/>
</dbReference>
<dbReference type="Proteomes" id="UP000280668">
    <property type="component" value="Unassembled WGS sequence"/>
</dbReference>
<evidence type="ECO:0000313" key="3">
    <source>
        <dbReference type="EMBL" id="ROR73597.1"/>
    </source>
</evidence>
<dbReference type="Pfam" id="PF18096">
    <property type="entry name" value="Thump_like"/>
    <property type="match status" value="1"/>
</dbReference>
<dbReference type="EMBL" id="RKHK01000001">
    <property type="protein sequence ID" value="ROR73597.1"/>
    <property type="molecule type" value="Genomic_DNA"/>
</dbReference>
<gene>
    <name evidence="3" type="ORF">EDD31_1984</name>
</gene>
<keyword evidence="4" id="KW-1185">Reference proteome</keyword>
<dbReference type="RefSeq" id="WP_123304000.1">
    <property type="nucleotide sequence ID" value="NZ_RKHK01000001.1"/>
</dbReference>
<keyword evidence="3" id="KW-0808">Transferase</keyword>
<evidence type="ECO:0000313" key="4">
    <source>
        <dbReference type="Proteomes" id="UP000280668"/>
    </source>
</evidence>
<dbReference type="InterPro" id="IPR041698">
    <property type="entry name" value="Methyltransf_25"/>
</dbReference>
<reference evidence="3 4" key="1">
    <citation type="submission" date="2018-11" db="EMBL/GenBank/DDBJ databases">
        <title>Sequencing the genomes of 1000 actinobacteria strains.</title>
        <authorList>
            <person name="Klenk H.-P."/>
        </authorList>
    </citation>
    <scope>NUCLEOTIDE SEQUENCE [LARGE SCALE GENOMIC DNA]</scope>
    <source>
        <strain evidence="3 4">DSM 11294</strain>
    </source>
</reference>
<dbReference type="CDD" id="cd02440">
    <property type="entry name" value="AdoMet_MTases"/>
    <property type="match status" value="1"/>
</dbReference>
<comment type="caution">
    <text evidence="3">The sequence shown here is derived from an EMBL/GenBank/DDBJ whole genome shotgun (WGS) entry which is preliminary data.</text>
</comment>
<dbReference type="SUPFAM" id="SSF53335">
    <property type="entry name" value="S-adenosyl-L-methionine-dependent methyltransferases"/>
    <property type="match status" value="1"/>
</dbReference>
<dbReference type="OrthoDB" id="9810570at2"/>
<name>A0A3N2BEA9_9MICO</name>
<evidence type="ECO:0000259" key="1">
    <source>
        <dbReference type="Pfam" id="PF13649"/>
    </source>
</evidence>
<protein>
    <submittedName>
        <fullName evidence="3">Methyltransferase family protein</fullName>
    </submittedName>
</protein>
<sequence>MDSAELSGLKQLLDPQGWALLEMLPPYDQDKAMALSQGLRARGVAPDLVAAALTQSQLRGQARRKFGDFAASMLFTRAGLEQATRLVVGAHHARRYRDAGASLVADLGCGIGGDSMALAALGLPVLAVEADEATAALATVNLRPFEKARVRHGDALELDLAAEGVDAVFADPARRTAGGKRIFDPAGYTPPLDRLLDLREQVPALGLKVAPGIPYTAIPGEAHAQWVSVDGDVVEAGLWFGPLAPDGPGRSALVLRGDEAHVLSDSGTEAASAPNSPARSAEVRALGDVLYEPDGAVIRAGLVARLAEDLGAGIVSDAIAYLTGPAVVETPFATGYRVLDHFPYSAKRLSGYLRTHKIGQVTIKKRGVDVDPARLRKQLGLRGENAATVVLTRLAGRHSAVLVEPL</sequence>
<organism evidence="3 4">
    <name type="scientific">Bogoriella caseilytica</name>
    <dbReference type="NCBI Taxonomy" id="56055"/>
    <lineage>
        <taxon>Bacteria</taxon>
        <taxon>Bacillati</taxon>
        <taxon>Actinomycetota</taxon>
        <taxon>Actinomycetes</taxon>
        <taxon>Micrococcales</taxon>
        <taxon>Bogoriellaceae</taxon>
        <taxon>Bogoriella</taxon>
    </lineage>
</organism>
<evidence type="ECO:0000259" key="2">
    <source>
        <dbReference type="Pfam" id="PF18096"/>
    </source>
</evidence>
<dbReference type="InterPro" id="IPR041497">
    <property type="entry name" value="Thump-like"/>
</dbReference>
<accession>A0A3N2BEA9</accession>
<feature type="domain" description="THUMP-like" evidence="2">
    <location>
        <begin position="334"/>
        <end position="405"/>
    </location>
</feature>
<feature type="domain" description="Methyltransferase" evidence="1">
    <location>
        <begin position="104"/>
        <end position="170"/>
    </location>
</feature>
<dbReference type="GO" id="GO:0032259">
    <property type="term" value="P:methylation"/>
    <property type="evidence" value="ECO:0007669"/>
    <property type="project" value="UniProtKB-KW"/>
</dbReference>
<keyword evidence="3" id="KW-0489">Methyltransferase</keyword>